<keyword evidence="1" id="KW-0813">Transport</keyword>
<protein>
    <submittedName>
        <fullName evidence="5">Antirepressor regulating drug resistance, predicted signal transduction N-terminal membrane component</fullName>
    </submittedName>
</protein>
<feature type="transmembrane region" description="Helical" evidence="3">
    <location>
        <begin position="37"/>
        <end position="60"/>
    </location>
</feature>
<feature type="compositionally biased region" description="Basic and acidic residues" evidence="2">
    <location>
        <begin position="326"/>
        <end position="340"/>
    </location>
</feature>
<feature type="compositionally biased region" description="Basic and acidic residues" evidence="2">
    <location>
        <begin position="455"/>
        <end position="505"/>
    </location>
</feature>
<reference evidence="5 6" key="1">
    <citation type="submission" date="2018-06" db="EMBL/GenBank/DDBJ databases">
        <authorList>
            <consortium name="Pathogen Informatics"/>
            <person name="Doyle S."/>
        </authorList>
    </citation>
    <scope>NUCLEOTIDE SEQUENCE [LARGE SCALE GENOMIC DNA]</scope>
    <source>
        <strain evidence="5 6">NCTC11179</strain>
    </source>
</reference>
<evidence type="ECO:0000256" key="2">
    <source>
        <dbReference type="SAM" id="MobiDB-lite"/>
    </source>
</evidence>
<feature type="domain" description="Peptidase M56" evidence="4">
    <location>
        <begin position="145"/>
        <end position="257"/>
    </location>
</feature>
<organism evidence="5 6">
    <name type="scientific">Myroides odoratus</name>
    <name type="common">Flavobacterium odoratum</name>
    <dbReference type="NCBI Taxonomy" id="256"/>
    <lineage>
        <taxon>Bacteria</taxon>
        <taxon>Pseudomonadati</taxon>
        <taxon>Bacteroidota</taxon>
        <taxon>Flavobacteriia</taxon>
        <taxon>Flavobacteriales</taxon>
        <taxon>Flavobacteriaceae</taxon>
        <taxon>Myroides</taxon>
    </lineage>
</organism>
<evidence type="ECO:0000256" key="3">
    <source>
        <dbReference type="SAM" id="Phobius"/>
    </source>
</evidence>
<keyword evidence="1 3" id="KW-0472">Membrane</keyword>
<feature type="region of interest" description="Disordered" evidence="2">
    <location>
        <begin position="298"/>
        <end position="368"/>
    </location>
</feature>
<dbReference type="InterPro" id="IPR052173">
    <property type="entry name" value="Beta-lactam_resp_regulator"/>
</dbReference>
<dbReference type="Gene3D" id="2.170.130.10">
    <property type="entry name" value="TonB-dependent receptor, plug domain"/>
    <property type="match status" value="1"/>
</dbReference>
<dbReference type="PROSITE" id="PS52016">
    <property type="entry name" value="TONB_DEPENDENT_REC_3"/>
    <property type="match status" value="1"/>
</dbReference>
<dbReference type="EMBL" id="UGQL01000002">
    <property type="protein sequence ID" value="STZ69177.1"/>
    <property type="molecule type" value="Genomic_DNA"/>
</dbReference>
<name>A0A378U219_MYROD</name>
<dbReference type="InterPro" id="IPR008756">
    <property type="entry name" value="Peptidase_M56"/>
</dbReference>
<keyword evidence="6" id="KW-1185">Reference proteome</keyword>
<evidence type="ECO:0000259" key="4">
    <source>
        <dbReference type="Pfam" id="PF05569"/>
    </source>
</evidence>
<feature type="transmembrane region" description="Helical" evidence="3">
    <location>
        <begin position="93"/>
        <end position="115"/>
    </location>
</feature>
<feature type="transmembrane region" description="Helical" evidence="3">
    <location>
        <begin position="6"/>
        <end position="25"/>
    </location>
</feature>
<dbReference type="AlphaFoldDB" id="A0A378U219"/>
<dbReference type="Proteomes" id="UP000255024">
    <property type="component" value="Unassembled WGS sequence"/>
</dbReference>
<feature type="transmembrane region" description="Helical" evidence="3">
    <location>
        <begin position="270"/>
        <end position="286"/>
    </location>
</feature>
<dbReference type="GO" id="GO:0009279">
    <property type="term" value="C:cell outer membrane"/>
    <property type="evidence" value="ECO:0007669"/>
    <property type="project" value="UniProtKB-SubCell"/>
</dbReference>
<dbReference type="InterPro" id="IPR039426">
    <property type="entry name" value="TonB-dep_rcpt-like"/>
</dbReference>
<dbReference type="CDD" id="cd07341">
    <property type="entry name" value="M56_BlaR1_MecR1_like"/>
    <property type="match status" value="1"/>
</dbReference>
<sequence length="648" mass="74101">MTPFILYVLKANGLLLLVLGFYFLFLKKETFFAAIRYYFLIGIACSFLLPLMSFTKTVYIEQRFDWSMLLNQTNEVPRIEEQQNFFEQLNIEALIPVLFGGITLIIGLFFCGKVLRLIRHIKQLQLWKSQSNIKVDTTTQEAYSFWNWIVLPSNYKDIAALETIIQHEDIHVQQKHTVDLLLVHFLRRIFWFNPLLVILERVVRLNLEYVVDQKVTAIQNSYDYQMTLVQFEQAKTPSFSLVNSFGSSDLKKRIIMLNQPKSKNMRKSKFVLCLPLAVGFFLLFQIKTQAEVRFIDQESTPTEQEPEKKQEQHVVSSLNNGGELTPAEKDEVATAVKEARQGTSAKETADDSQAKDGTIYITTNDPSGKMKMTLNGKEMTEEEHRLYTVKRMAEGKTQTYSFNTSGAADSNTRIIINGKEYTMEEFSKIGKETNEDEMAYSYTIAKETSARNAQRMKEISNKNKEQLAREKEEASKKMEASRKEMEKSRKNMEASRKQMEKSRKQDLERIKDKLIIYNGKEVSLEELEKINPNGLGGGNIKIYSTEESIEKYGEKGKNGVIIVNSGTKQVKTTDGKGQTVSSFSFTSTQDDTSSPFLYVLNGKAVKAVEISAIKSEDIESMNVLKGEMAKEKYGKEGERGVIEIITKK</sequence>
<dbReference type="Pfam" id="PF05569">
    <property type="entry name" value="Peptidase_M56"/>
    <property type="match status" value="1"/>
</dbReference>
<keyword evidence="1" id="KW-1134">Transmembrane beta strand</keyword>
<dbReference type="PANTHER" id="PTHR34978:SF3">
    <property type="entry name" value="SLR0241 PROTEIN"/>
    <property type="match status" value="1"/>
</dbReference>
<keyword evidence="1 3" id="KW-0812">Transmembrane</keyword>
<comment type="similarity">
    <text evidence="1">Belongs to the TonB-dependent receptor family.</text>
</comment>
<gene>
    <name evidence="5" type="ORF">NCTC11179_02674</name>
</gene>
<feature type="compositionally biased region" description="Polar residues" evidence="2">
    <location>
        <begin position="313"/>
        <end position="322"/>
    </location>
</feature>
<dbReference type="InterPro" id="IPR037066">
    <property type="entry name" value="Plug_dom_sf"/>
</dbReference>
<comment type="subcellular location">
    <subcellularLocation>
        <location evidence="1">Cell outer membrane</location>
        <topology evidence="1">Multi-pass membrane protein</topology>
    </subcellularLocation>
</comment>
<proteinExistence type="inferred from homology"/>
<keyword evidence="3" id="KW-1133">Transmembrane helix</keyword>
<dbReference type="RefSeq" id="WP_115091976.1">
    <property type="nucleotide sequence ID" value="NZ_CP068107.1"/>
</dbReference>
<evidence type="ECO:0000256" key="1">
    <source>
        <dbReference type="PROSITE-ProRule" id="PRU01360"/>
    </source>
</evidence>
<evidence type="ECO:0000313" key="5">
    <source>
        <dbReference type="EMBL" id="STZ69177.1"/>
    </source>
</evidence>
<evidence type="ECO:0000313" key="6">
    <source>
        <dbReference type="Proteomes" id="UP000255024"/>
    </source>
</evidence>
<dbReference type="PANTHER" id="PTHR34978">
    <property type="entry name" value="POSSIBLE SENSOR-TRANSDUCER PROTEIN BLAR"/>
    <property type="match status" value="1"/>
</dbReference>
<keyword evidence="1" id="KW-0998">Cell outer membrane</keyword>
<feature type="region of interest" description="Disordered" evidence="2">
    <location>
        <begin position="453"/>
        <end position="505"/>
    </location>
</feature>
<accession>A0A378U219</accession>